<evidence type="ECO:0000256" key="7">
    <source>
        <dbReference type="SAM" id="MobiDB-lite"/>
    </source>
</evidence>
<dbReference type="Pfam" id="PF00486">
    <property type="entry name" value="Trans_reg_C"/>
    <property type="match status" value="1"/>
</dbReference>
<dbReference type="CDD" id="cd15831">
    <property type="entry name" value="BTAD"/>
    <property type="match status" value="1"/>
</dbReference>
<dbReference type="InterPro" id="IPR011990">
    <property type="entry name" value="TPR-like_helical_dom_sf"/>
</dbReference>
<dbReference type="PANTHER" id="PTHR35807:SF1">
    <property type="entry name" value="TRANSCRIPTIONAL REGULATOR REDD"/>
    <property type="match status" value="1"/>
</dbReference>
<dbReference type="SUPFAM" id="SSF46894">
    <property type="entry name" value="C-terminal effector domain of the bipartite response regulators"/>
    <property type="match status" value="1"/>
</dbReference>
<accession>A0A2U8T8Z4</accession>
<dbReference type="EMBL" id="MF437311">
    <property type="protein sequence ID" value="AWM72913.1"/>
    <property type="molecule type" value="Genomic_DNA"/>
</dbReference>
<dbReference type="InterPro" id="IPR051677">
    <property type="entry name" value="AfsR-DnrI-RedD_regulator"/>
</dbReference>
<dbReference type="Pfam" id="PF03704">
    <property type="entry name" value="BTAD"/>
    <property type="match status" value="1"/>
</dbReference>
<evidence type="ECO:0000313" key="9">
    <source>
        <dbReference type="EMBL" id="AWM72913.1"/>
    </source>
</evidence>
<dbReference type="GO" id="GO:0003677">
    <property type="term" value="F:DNA binding"/>
    <property type="evidence" value="ECO:0007669"/>
    <property type="project" value="UniProtKB-UniRule"/>
</dbReference>
<dbReference type="PROSITE" id="PS51755">
    <property type="entry name" value="OMPR_PHOB"/>
    <property type="match status" value="1"/>
</dbReference>
<feature type="domain" description="OmpR/PhoB-type" evidence="8">
    <location>
        <begin position="1"/>
        <end position="100"/>
    </location>
</feature>
<dbReference type="GO" id="GO:0000160">
    <property type="term" value="P:phosphorelay signal transduction system"/>
    <property type="evidence" value="ECO:0007669"/>
    <property type="project" value="UniProtKB-KW"/>
</dbReference>
<evidence type="ECO:0000256" key="6">
    <source>
        <dbReference type="PROSITE-ProRule" id="PRU01091"/>
    </source>
</evidence>
<keyword evidence="4 6" id="KW-0238">DNA-binding</keyword>
<feature type="region of interest" description="Disordered" evidence="7">
    <location>
        <begin position="250"/>
        <end position="270"/>
    </location>
</feature>
<evidence type="ECO:0000256" key="1">
    <source>
        <dbReference type="ARBA" id="ARBA00005820"/>
    </source>
</evidence>
<dbReference type="InterPro" id="IPR036388">
    <property type="entry name" value="WH-like_DNA-bd_sf"/>
</dbReference>
<organism evidence="9">
    <name type="scientific">Streptomyces olivaceus</name>
    <dbReference type="NCBI Taxonomy" id="47716"/>
    <lineage>
        <taxon>Bacteria</taxon>
        <taxon>Bacillati</taxon>
        <taxon>Actinomycetota</taxon>
        <taxon>Actinomycetes</taxon>
        <taxon>Kitasatosporales</taxon>
        <taxon>Streptomycetaceae</taxon>
        <taxon>Streptomyces</taxon>
    </lineage>
</organism>
<keyword evidence="2" id="KW-0902">Two-component regulatory system</keyword>
<protein>
    <submittedName>
        <fullName evidence="9">SARP family regulator</fullName>
    </submittedName>
</protein>
<keyword evidence="5" id="KW-0804">Transcription</keyword>
<feature type="compositionally biased region" description="Low complexity" evidence="7">
    <location>
        <begin position="261"/>
        <end position="270"/>
    </location>
</feature>
<dbReference type="SMART" id="SM00862">
    <property type="entry name" value="Trans_reg_C"/>
    <property type="match status" value="1"/>
</dbReference>
<dbReference type="SUPFAM" id="SSF48452">
    <property type="entry name" value="TPR-like"/>
    <property type="match status" value="1"/>
</dbReference>
<evidence type="ECO:0000256" key="4">
    <source>
        <dbReference type="ARBA" id="ARBA00023125"/>
    </source>
</evidence>
<evidence type="ECO:0000256" key="5">
    <source>
        <dbReference type="ARBA" id="ARBA00023163"/>
    </source>
</evidence>
<dbReference type="SMART" id="SM01043">
    <property type="entry name" value="BTAD"/>
    <property type="match status" value="1"/>
</dbReference>
<dbReference type="Gene3D" id="1.10.10.10">
    <property type="entry name" value="Winged helix-like DNA-binding domain superfamily/Winged helix DNA-binding domain"/>
    <property type="match status" value="1"/>
</dbReference>
<evidence type="ECO:0000259" key="8">
    <source>
        <dbReference type="PROSITE" id="PS51755"/>
    </source>
</evidence>
<dbReference type="GO" id="GO:0006355">
    <property type="term" value="P:regulation of DNA-templated transcription"/>
    <property type="evidence" value="ECO:0007669"/>
    <property type="project" value="InterPro"/>
</dbReference>
<dbReference type="AlphaFoldDB" id="A0A2U8T8Z4"/>
<name>A0A2U8T8Z4_STROV</name>
<comment type="similarity">
    <text evidence="1">Belongs to the AfsR/DnrI/RedD regulatory family.</text>
</comment>
<reference evidence="9" key="1">
    <citation type="submission" date="2017-07" db="EMBL/GenBank/DDBJ databases">
        <title>A Single Gene Cluster Codes for Two Anthracene Scaffolds from Deep Sea-Derived Streptomyces olivaceus SCSIO T05.</title>
        <authorList>
            <person name="Zhang C."/>
            <person name="Sun C."/>
            <person name="Huang H."/>
            <person name="Gui C."/>
            <person name="Wang L."/>
            <person name="Li Q."/>
            <person name="Ju J."/>
        </authorList>
    </citation>
    <scope>NUCLEOTIDE SEQUENCE</scope>
    <source>
        <strain evidence="9">SCSIO T05</strain>
    </source>
</reference>
<proteinExistence type="inferred from homology"/>
<keyword evidence="3" id="KW-0805">Transcription regulation</keyword>
<feature type="DNA-binding region" description="OmpR/PhoB-type" evidence="6">
    <location>
        <begin position="1"/>
        <end position="100"/>
    </location>
</feature>
<dbReference type="RefSeq" id="WP_194275599.1">
    <property type="nucleotide sequence ID" value="NZ_CP043317.1"/>
</dbReference>
<dbReference type="GeneID" id="69760302"/>
<dbReference type="Gene3D" id="1.25.40.10">
    <property type="entry name" value="Tetratricopeptide repeat domain"/>
    <property type="match status" value="1"/>
</dbReference>
<dbReference type="InterPro" id="IPR005158">
    <property type="entry name" value="BTAD"/>
</dbReference>
<sequence>MRFGVLGGLSVEDGDGCHLPTAPKQRQLLGLLLLHAGEVIPVRTCVAEIWGGQPPPSAATTLQTYVMHLRRLLARMPSVGSREAAHARLTRTGQGYRIVVRPEELDLLRFGQLVEQADRATGEDSTVARLLFDALALWERPVLADVRTGPVLQSAVTHWERHRLEVHETYLDARLRLGRYRDTLAELAVLTRRHPTHEALHVRYMTALYRTGRAADALRVAARLTGRLTHDLGVAPGPAIGRLQSAIRRGDDVGVAPPPALSSLPGPRRA</sequence>
<evidence type="ECO:0000256" key="2">
    <source>
        <dbReference type="ARBA" id="ARBA00023012"/>
    </source>
</evidence>
<dbReference type="PANTHER" id="PTHR35807">
    <property type="entry name" value="TRANSCRIPTIONAL REGULATOR REDD-RELATED"/>
    <property type="match status" value="1"/>
</dbReference>
<evidence type="ECO:0000256" key="3">
    <source>
        <dbReference type="ARBA" id="ARBA00023015"/>
    </source>
</evidence>
<dbReference type="InterPro" id="IPR016032">
    <property type="entry name" value="Sig_transdc_resp-reg_C-effctor"/>
</dbReference>
<dbReference type="InterPro" id="IPR001867">
    <property type="entry name" value="OmpR/PhoB-type_DNA-bd"/>
</dbReference>